<feature type="region of interest" description="Disordered" evidence="1">
    <location>
        <begin position="59"/>
        <end position="84"/>
    </location>
</feature>
<evidence type="ECO:0000313" key="2">
    <source>
        <dbReference type="EMBL" id="VEL43091.1"/>
    </source>
</evidence>
<proteinExistence type="predicted"/>
<sequence>MPEPRPLPSGPSSAAAQWLAAAEARQPLSSHPLGAGLIGETSFDDEEVDVDVSRFGRAQLSSRPGSRARAGSQQETVATLTGDGRPGSGASQFLGLLDVCSVEREFVLHDRLLVQHQYGAAVPCSCAKVFRSAVPGRQLAWRFLAIRLPQDPFFQVTLCP</sequence>
<comment type="caution">
    <text evidence="2">The sequence shown here is derived from an EMBL/GenBank/DDBJ whole genome shotgun (WGS) entry which is preliminary data.</text>
</comment>
<dbReference type="Proteomes" id="UP000784294">
    <property type="component" value="Unassembled WGS sequence"/>
</dbReference>
<protein>
    <submittedName>
        <fullName evidence="2">Uncharacterized protein</fullName>
    </submittedName>
</protein>
<evidence type="ECO:0000313" key="3">
    <source>
        <dbReference type="Proteomes" id="UP000784294"/>
    </source>
</evidence>
<dbReference type="OrthoDB" id="536948at2759"/>
<feature type="compositionally biased region" description="Low complexity" evidence="1">
    <location>
        <begin position="61"/>
        <end position="72"/>
    </location>
</feature>
<dbReference type="AlphaFoldDB" id="A0A3S5BCR5"/>
<dbReference type="EMBL" id="CAAALY010278755">
    <property type="protein sequence ID" value="VEL43091.1"/>
    <property type="molecule type" value="Genomic_DNA"/>
</dbReference>
<reference evidence="2" key="1">
    <citation type="submission" date="2018-11" db="EMBL/GenBank/DDBJ databases">
        <authorList>
            <consortium name="Pathogen Informatics"/>
        </authorList>
    </citation>
    <scope>NUCLEOTIDE SEQUENCE</scope>
</reference>
<evidence type="ECO:0000256" key="1">
    <source>
        <dbReference type="SAM" id="MobiDB-lite"/>
    </source>
</evidence>
<feature type="region of interest" description="Disordered" evidence="1">
    <location>
        <begin position="1"/>
        <end position="23"/>
    </location>
</feature>
<keyword evidence="3" id="KW-1185">Reference proteome</keyword>
<organism evidence="2 3">
    <name type="scientific">Protopolystoma xenopodis</name>
    <dbReference type="NCBI Taxonomy" id="117903"/>
    <lineage>
        <taxon>Eukaryota</taxon>
        <taxon>Metazoa</taxon>
        <taxon>Spiralia</taxon>
        <taxon>Lophotrochozoa</taxon>
        <taxon>Platyhelminthes</taxon>
        <taxon>Monogenea</taxon>
        <taxon>Polyopisthocotylea</taxon>
        <taxon>Polystomatidea</taxon>
        <taxon>Polystomatidae</taxon>
        <taxon>Protopolystoma</taxon>
    </lineage>
</organism>
<name>A0A3S5BCR5_9PLAT</name>
<feature type="compositionally biased region" description="Low complexity" evidence="1">
    <location>
        <begin position="14"/>
        <end position="23"/>
    </location>
</feature>
<gene>
    <name evidence="2" type="ORF">PXEA_LOCUS36531</name>
</gene>
<accession>A0A3S5BCR5</accession>